<dbReference type="InterPro" id="IPR052163">
    <property type="entry name" value="DGC-Regulatory_Protein"/>
</dbReference>
<evidence type="ECO:0000256" key="4">
    <source>
        <dbReference type="ARBA" id="ARBA00023170"/>
    </source>
</evidence>
<dbReference type="Gene3D" id="3.30.450.20">
    <property type="entry name" value="PAS domain"/>
    <property type="match status" value="1"/>
</dbReference>
<protein>
    <submittedName>
        <fullName evidence="7">Phytochrome-like protein cph1</fullName>
        <ecNumber evidence="7">2.7.13.3</ecNumber>
    </submittedName>
</protein>
<dbReference type="Gene3D" id="3.30.70.270">
    <property type="match status" value="1"/>
</dbReference>
<dbReference type="Pfam" id="PF00360">
    <property type="entry name" value="PHY"/>
    <property type="match status" value="1"/>
</dbReference>
<dbReference type="PROSITE" id="PS50046">
    <property type="entry name" value="PHYTOCHROME_2"/>
    <property type="match status" value="1"/>
</dbReference>
<dbReference type="InterPro" id="IPR000160">
    <property type="entry name" value="GGDEF_dom"/>
</dbReference>
<dbReference type="SMART" id="SM00267">
    <property type="entry name" value="GGDEF"/>
    <property type="match status" value="1"/>
</dbReference>
<evidence type="ECO:0000256" key="1">
    <source>
        <dbReference type="ARBA" id="ARBA00022543"/>
    </source>
</evidence>
<dbReference type="InterPro" id="IPR035965">
    <property type="entry name" value="PAS-like_dom_sf"/>
</dbReference>
<keyword evidence="1" id="KW-0600">Photoreceptor protein</keyword>
<dbReference type="GO" id="GO:0009584">
    <property type="term" value="P:detection of visible light"/>
    <property type="evidence" value="ECO:0007669"/>
    <property type="project" value="InterPro"/>
</dbReference>
<dbReference type="InterPro" id="IPR043128">
    <property type="entry name" value="Rev_trsase/Diguanyl_cyclase"/>
</dbReference>
<keyword evidence="7" id="KW-0808">Transferase</keyword>
<dbReference type="GO" id="GO:0009881">
    <property type="term" value="F:photoreceptor activity"/>
    <property type="evidence" value="ECO:0007669"/>
    <property type="project" value="UniProtKB-KW"/>
</dbReference>
<dbReference type="CDD" id="cd01949">
    <property type="entry name" value="GGDEF"/>
    <property type="match status" value="1"/>
</dbReference>
<dbReference type="InterPro" id="IPR001294">
    <property type="entry name" value="Phytochrome"/>
</dbReference>
<dbReference type="EMBL" id="CP031423">
    <property type="protein sequence ID" value="AZS35752.1"/>
    <property type="molecule type" value="Genomic_DNA"/>
</dbReference>
<evidence type="ECO:0000259" key="6">
    <source>
        <dbReference type="PROSITE" id="PS50887"/>
    </source>
</evidence>
<evidence type="ECO:0000256" key="3">
    <source>
        <dbReference type="ARBA" id="ARBA00022991"/>
    </source>
</evidence>
<dbReference type="Pfam" id="PF08446">
    <property type="entry name" value="PAS_2"/>
    <property type="match status" value="1"/>
</dbReference>
<dbReference type="PROSITE" id="PS50887">
    <property type="entry name" value="GGDEF"/>
    <property type="match status" value="1"/>
</dbReference>
<sequence>MTDQRVHLTLSDSEIRRLEDCAREPIRTPGSIQAHGALLAVEPASHRIVALSENCADLLGLAGPLLGQPLSTAVDAELEQSLQAMLEDPRAANPITFATDAGLFDAIVQPSSGLILIELEPRRQLPLQQLASGLYAISHRLAAIDDVDRLFKETARELRALTGFDRVMVYRFHPDDHGEVVAEARAEDMEPFEGLHFPASDIPAQARRLYITKLSRAIVGTTGASSPIITVGGEYAPSALDLSPAELRSVSPHHLEFMRNMGQESTVSFSMVTDGVLTGMITCAHRTRHQLPFIQRRGIEVLANQVALQVRALEQVRRLNRQVELRRTRAQLLAQIAATDDIAGTLVRGEVSVRDLISCDGVAVRVNGRTRVVGDTPPTAELEGLRARLDASKEYSFISTDALHLDRPYFAEVAPSVTGVLMVPLGGAGDYIAFFRNEVLLDIDWLGDQTNANRLTPLSPRMSFSAWTDSVADTAPAWGELAGEAIDLARDLEGALLRRVESELAHLAMYDPLTGLSNRRGMLDRLELALRDDAPSWILTLLFIDLDGFKSVNDTFGHDVGDALISLIGERIVSVVRAQDTVARLGGDEFVILCQHMDREAAEHVAGRIIEAIAEPAAIDGSVVTVTASVGIAVTDRPIEAAELLRHADEAMYRAKVSGKNRVSA</sequence>
<dbReference type="GO" id="GO:0006355">
    <property type="term" value="P:regulation of DNA-templated transcription"/>
    <property type="evidence" value="ECO:0007669"/>
    <property type="project" value="InterPro"/>
</dbReference>
<dbReference type="PANTHER" id="PTHR46663">
    <property type="entry name" value="DIGUANYLATE CYCLASE DGCT-RELATED"/>
    <property type="match status" value="1"/>
</dbReference>
<gene>
    <name evidence="7" type="primary">cph1_1</name>
    <name evidence="7" type="ORF">CVS47_00350</name>
</gene>
<accession>A0A3Q9IXX0</accession>
<dbReference type="PRINTS" id="PR01033">
    <property type="entry name" value="PHYTOCHROME"/>
</dbReference>
<name>A0A3Q9IXX0_9MICO</name>
<dbReference type="InterPro" id="IPR016132">
    <property type="entry name" value="Phyto_chromo_attachment"/>
</dbReference>
<dbReference type="SMART" id="SM00065">
    <property type="entry name" value="GAF"/>
    <property type="match status" value="1"/>
</dbReference>
<dbReference type="InterPro" id="IPR029016">
    <property type="entry name" value="GAF-like_dom_sf"/>
</dbReference>
<dbReference type="EC" id="2.7.13.3" evidence="7"/>
<organism evidence="7 8">
    <name type="scientific">Microbacterium lemovicicum</name>
    <dbReference type="NCBI Taxonomy" id="1072463"/>
    <lineage>
        <taxon>Bacteria</taxon>
        <taxon>Bacillati</taxon>
        <taxon>Actinomycetota</taxon>
        <taxon>Actinomycetes</taxon>
        <taxon>Micrococcales</taxon>
        <taxon>Microbacteriaceae</taxon>
        <taxon>Microbacterium</taxon>
    </lineage>
</organism>
<dbReference type="InterPro" id="IPR013515">
    <property type="entry name" value="Phytochrome_cen-reg"/>
</dbReference>
<dbReference type="InterPro" id="IPR029787">
    <property type="entry name" value="Nucleotide_cyclase"/>
</dbReference>
<evidence type="ECO:0000313" key="8">
    <source>
        <dbReference type="Proteomes" id="UP000276888"/>
    </source>
</evidence>
<dbReference type="PANTHER" id="PTHR46663:SF2">
    <property type="entry name" value="GGDEF DOMAIN-CONTAINING PROTEIN"/>
    <property type="match status" value="1"/>
</dbReference>
<dbReference type="Proteomes" id="UP000276888">
    <property type="component" value="Chromosome"/>
</dbReference>
<evidence type="ECO:0000256" key="2">
    <source>
        <dbReference type="ARBA" id="ARBA00022606"/>
    </source>
</evidence>
<dbReference type="Pfam" id="PF01590">
    <property type="entry name" value="GAF"/>
    <property type="match status" value="1"/>
</dbReference>
<evidence type="ECO:0000259" key="5">
    <source>
        <dbReference type="PROSITE" id="PS50046"/>
    </source>
</evidence>
<dbReference type="AlphaFoldDB" id="A0A3Q9IXX0"/>
<keyword evidence="3" id="KW-0157">Chromophore</keyword>
<dbReference type="InterPro" id="IPR013654">
    <property type="entry name" value="PAS_2"/>
</dbReference>
<dbReference type="KEGG" id="mlv:CVS47_00350"/>
<dbReference type="Gene3D" id="3.30.450.270">
    <property type="match status" value="1"/>
</dbReference>
<keyword evidence="4" id="KW-0675">Receptor</keyword>
<dbReference type="NCBIfam" id="TIGR00254">
    <property type="entry name" value="GGDEF"/>
    <property type="match status" value="1"/>
</dbReference>
<dbReference type="Gene3D" id="3.30.450.40">
    <property type="match status" value="1"/>
</dbReference>
<feature type="domain" description="GGDEF" evidence="6">
    <location>
        <begin position="537"/>
        <end position="665"/>
    </location>
</feature>
<dbReference type="SUPFAM" id="SSF55785">
    <property type="entry name" value="PYP-like sensor domain (PAS domain)"/>
    <property type="match status" value="1"/>
</dbReference>
<evidence type="ECO:0000313" key="7">
    <source>
        <dbReference type="EMBL" id="AZS35752.1"/>
    </source>
</evidence>
<dbReference type="GO" id="GO:0004673">
    <property type="term" value="F:protein histidine kinase activity"/>
    <property type="evidence" value="ECO:0007669"/>
    <property type="project" value="UniProtKB-EC"/>
</dbReference>
<proteinExistence type="predicted"/>
<dbReference type="Pfam" id="PF00990">
    <property type="entry name" value="GGDEF"/>
    <property type="match status" value="1"/>
</dbReference>
<reference evidence="7 8" key="1">
    <citation type="submission" date="2018-08" db="EMBL/GenBank/DDBJ databases">
        <title>Microbacterium lemovicicum sp. nov., a bacterium isolated from a natural uranium-rich soil.</title>
        <authorList>
            <person name="ORTET P."/>
        </authorList>
    </citation>
    <scope>NUCLEOTIDE SEQUENCE [LARGE SCALE GENOMIC DNA]</scope>
    <source>
        <strain evidence="7 8">Viu22</strain>
    </source>
</reference>
<dbReference type="InterPro" id="IPR043150">
    <property type="entry name" value="Phytochrome_PHY_sf"/>
</dbReference>
<dbReference type="InterPro" id="IPR003018">
    <property type="entry name" value="GAF"/>
</dbReference>
<dbReference type="FunFam" id="3.30.70.270:FF:000001">
    <property type="entry name" value="Diguanylate cyclase domain protein"/>
    <property type="match status" value="1"/>
</dbReference>
<feature type="domain" description="Phytochrome chromophore attachment site" evidence="5">
    <location>
        <begin position="146"/>
        <end position="305"/>
    </location>
</feature>
<dbReference type="SUPFAM" id="SSF55781">
    <property type="entry name" value="GAF domain-like"/>
    <property type="match status" value="2"/>
</dbReference>
<dbReference type="RefSeq" id="WP_164734582.1">
    <property type="nucleotide sequence ID" value="NZ_CP031423.1"/>
</dbReference>
<dbReference type="SUPFAM" id="SSF55073">
    <property type="entry name" value="Nucleotide cyclase"/>
    <property type="match status" value="1"/>
</dbReference>
<keyword evidence="8" id="KW-1185">Reference proteome</keyword>
<keyword evidence="2" id="KW-0716">Sensory transduction</keyword>